<evidence type="ECO:0000313" key="2">
    <source>
        <dbReference type="Proteomes" id="UP000176893"/>
    </source>
</evidence>
<dbReference type="Proteomes" id="UP000176893">
    <property type="component" value="Unassembled WGS sequence"/>
</dbReference>
<organism evidence="1 2">
    <name type="scientific">Candidatus Yanofskybacteria bacterium RIFCSPHIGHO2_01_FULL_41_26</name>
    <dbReference type="NCBI Taxonomy" id="1802661"/>
    <lineage>
        <taxon>Bacteria</taxon>
        <taxon>Candidatus Yanofskyibacteriota</taxon>
    </lineage>
</organism>
<dbReference type="STRING" id="1802661.A2649_04010"/>
<comment type="caution">
    <text evidence="1">The sequence shown here is derived from an EMBL/GenBank/DDBJ whole genome shotgun (WGS) entry which is preliminary data.</text>
</comment>
<proteinExistence type="predicted"/>
<dbReference type="EMBL" id="MGJB01000001">
    <property type="protein sequence ID" value="OGM99277.1"/>
    <property type="molecule type" value="Genomic_DNA"/>
</dbReference>
<sequence length="113" mass="13142">MQKNIADWSDHEANDQYKKNYIMGLWKFSDKVSLEQLVEVAKKAIENPKYLQVYIRQCSKDQYGIGFTYDNSDKVPAAGQNKEYMDPVMDALKRQFGNDLVGWDISSPVWIIK</sequence>
<reference evidence="1 2" key="1">
    <citation type="journal article" date="2016" name="Nat. Commun.">
        <title>Thousands of microbial genomes shed light on interconnected biogeochemical processes in an aquifer system.</title>
        <authorList>
            <person name="Anantharaman K."/>
            <person name="Brown C.T."/>
            <person name="Hug L.A."/>
            <person name="Sharon I."/>
            <person name="Castelle C.J."/>
            <person name="Probst A.J."/>
            <person name="Thomas B.C."/>
            <person name="Singh A."/>
            <person name="Wilkins M.J."/>
            <person name="Karaoz U."/>
            <person name="Brodie E.L."/>
            <person name="Williams K.H."/>
            <person name="Hubbard S.S."/>
            <person name="Banfield J.F."/>
        </authorList>
    </citation>
    <scope>NUCLEOTIDE SEQUENCE [LARGE SCALE GENOMIC DNA]</scope>
</reference>
<protein>
    <submittedName>
        <fullName evidence="1">Uncharacterized protein</fullName>
    </submittedName>
</protein>
<name>A0A1F8EF94_9BACT</name>
<evidence type="ECO:0000313" key="1">
    <source>
        <dbReference type="EMBL" id="OGM99277.1"/>
    </source>
</evidence>
<dbReference type="AlphaFoldDB" id="A0A1F8EF94"/>
<gene>
    <name evidence="1" type="ORF">A2649_04010</name>
</gene>
<accession>A0A1F8EF94</accession>